<comment type="caution">
    <text evidence="22">The sequence shown here is derived from an EMBL/GenBank/DDBJ whole genome shotgun (WGS) entry which is preliminary data.</text>
</comment>
<keyword evidence="23" id="KW-1185">Reference proteome</keyword>
<dbReference type="PRINTS" id="PR01736">
    <property type="entry name" value="PHPHTRNFRASE"/>
</dbReference>
<evidence type="ECO:0000256" key="16">
    <source>
        <dbReference type="ARBA" id="ARBA00033235"/>
    </source>
</evidence>
<keyword evidence="11 17" id="KW-0808">Transferase</keyword>
<dbReference type="InterPro" id="IPR008731">
    <property type="entry name" value="PTS_EIN"/>
</dbReference>
<dbReference type="GO" id="GO:0008965">
    <property type="term" value="F:phosphoenolpyruvate-protein phosphotransferase activity"/>
    <property type="evidence" value="ECO:0007669"/>
    <property type="project" value="UniProtKB-EC"/>
</dbReference>
<keyword evidence="12 17" id="KW-0598">Phosphotransferase system</keyword>
<evidence type="ECO:0000256" key="13">
    <source>
        <dbReference type="ARBA" id="ARBA00022723"/>
    </source>
</evidence>
<dbReference type="PANTHER" id="PTHR46244:SF3">
    <property type="entry name" value="PHOSPHOENOLPYRUVATE-PROTEIN PHOSPHOTRANSFERASE"/>
    <property type="match status" value="1"/>
</dbReference>
<evidence type="ECO:0000259" key="21">
    <source>
        <dbReference type="Pfam" id="PF05524"/>
    </source>
</evidence>
<dbReference type="SUPFAM" id="SSF52009">
    <property type="entry name" value="Phosphohistidine domain"/>
    <property type="match status" value="1"/>
</dbReference>
<evidence type="ECO:0000256" key="12">
    <source>
        <dbReference type="ARBA" id="ARBA00022683"/>
    </source>
</evidence>
<evidence type="ECO:0000313" key="23">
    <source>
        <dbReference type="Proteomes" id="UP001596456"/>
    </source>
</evidence>
<dbReference type="PIRSF" id="PIRSF000732">
    <property type="entry name" value="PTS_enzyme_I"/>
    <property type="match status" value="1"/>
</dbReference>
<evidence type="ECO:0000313" key="22">
    <source>
        <dbReference type="EMBL" id="MFC7334854.1"/>
    </source>
</evidence>
<comment type="subcellular location">
    <subcellularLocation>
        <location evidence="4 17">Cytoplasm</location>
    </subcellularLocation>
</comment>
<evidence type="ECO:0000256" key="2">
    <source>
        <dbReference type="ARBA" id="ARBA00001946"/>
    </source>
</evidence>
<comment type="catalytic activity">
    <reaction evidence="1 17">
        <text>L-histidyl-[protein] + phosphoenolpyruvate = N(pros)-phospho-L-histidyl-[protein] + pyruvate</text>
        <dbReference type="Rhea" id="RHEA:23880"/>
        <dbReference type="Rhea" id="RHEA-COMP:9745"/>
        <dbReference type="Rhea" id="RHEA-COMP:9746"/>
        <dbReference type="ChEBI" id="CHEBI:15361"/>
        <dbReference type="ChEBI" id="CHEBI:29979"/>
        <dbReference type="ChEBI" id="CHEBI:58702"/>
        <dbReference type="ChEBI" id="CHEBI:64837"/>
        <dbReference type="EC" id="2.7.3.9"/>
    </reaction>
</comment>
<dbReference type="InterPro" id="IPR036618">
    <property type="entry name" value="PtsI_HPr-bd_sf"/>
</dbReference>
<keyword evidence="18" id="KW-0175">Coiled coil</keyword>
<dbReference type="PROSITE" id="PS00742">
    <property type="entry name" value="PEP_ENZYMES_2"/>
    <property type="match status" value="1"/>
</dbReference>
<name>A0ABW2KZI7_9PROT</name>
<evidence type="ECO:0000256" key="18">
    <source>
        <dbReference type="SAM" id="Coils"/>
    </source>
</evidence>
<accession>A0ABW2KZI7</accession>
<evidence type="ECO:0000256" key="17">
    <source>
        <dbReference type="PIRNR" id="PIRNR000732"/>
    </source>
</evidence>
<dbReference type="Gene3D" id="3.50.30.10">
    <property type="entry name" value="Phosphohistidine domain"/>
    <property type="match status" value="1"/>
</dbReference>
<dbReference type="InterPro" id="IPR008279">
    <property type="entry name" value="PEP-util_enz_mobile_dom"/>
</dbReference>
<keyword evidence="9 17" id="KW-0963">Cytoplasm</keyword>
<dbReference type="Pfam" id="PF05524">
    <property type="entry name" value="PEP-utilisers_N"/>
    <property type="match status" value="1"/>
</dbReference>
<evidence type="ECO:0000256" key="4">
    <source>
        <dbReference type="ARBA" id="ARBA00004496"/>
    </source>
</evidence>
<comment type="function">
    <text evidence="3 17">General (non sugar-specific) component of the phosphoenolpyruvate-dependent sugar phosphotransferase system (sugar PTS). This major carbohydrate active-transport system catalyzes the phosphorylation of incoming sugar substrates concomitantly with their translocation across the cell membrane. Enzyme I transfers the phosphoryl group from phosphoenolpyruvate (PEP) to the phosphoryl carrier protein (HPr).</text>
</comment>
<evidence type="ECO:0000256" key="5">
    <source>
        <dbReference type="ARBA" id="ARBA00007837"/>
    </source>
</evidence>
<dbReference type="Gene3D" id="1.10.274.10">
    <property type="entry name" value="PtsI, HPr-binding domain"/>
    <property type="match status" value="1"/>
</dbReference>
<proteinExistence type="inferred from homology"/>
<dbReference type="InterPro" id="IPR036637">
    <property type="entry name" value="Phosphohistidine_dom_sf"/>
</dbReference>
<dbReference type="EC" id="2.7.3.9" evidence="6 17"/>
<feature type="domain" description="PEP-utilising enzyme C-terminal" evidence="20">
    <location>
        <begin position="267"/>
        <end position="560"/>
    </location>
</feature>
<keyword evidence="14 17" id="KW-0418">Kinase</keyword>
<evidence type="ECO:0000256" key="7">
    <source>
        <dbReference type="ARBA" id="ARBA00016544"/>
    </source>
</evidence>
<keyword evidence="8 17" id="KW-0813">Transport</keyword>
<evidence type="ECO:0000256" key="10">
    <source>
        <dbReference type="ARBA" id="ARBA00022597"/>
    </source>
</evidence>
<evidence type="ECO:0000256" key="3">
    <source>
        <dbReference type="ARBA" id="ARBA00002728"/>
    </source>
</evidence>
<dbReference type="InterPro" id="IPR050499">
    <property type="entry name" value="PEP-utilizing_PTS_enzyme"/>
</dbReference>
<feature type="domain" description="PEP-utilising enzyme mobile" evidence="19">
    <location>
        <begin position="168"/>
        <end position="241"/>
    </location>
</feature>
<evidence type="ECO:0000256" key="15">
    <source>
        <dbReference type="ARBA" id="ARBA00022842"/>
    </source>
</evidence>
<gene>
    <name evidence="22" type="primary">ptsP</name>
    <name evidence="22" type="ORF">ACFQPS_16940</name>
</gene>
<dbReference type="Gene3D" id="3.20.20.60">
    <property type="entry name" value="Phosphoenolpyruvate-binding domains"/>
    <property type="match status" value="1"/>
</dbReference>
<dbReference type="InterPro" id="IPR000121">
    <property type="entry name" value="PEP_util_C"/>
</dbReference>
<dbReference type="Pfam" id="PF00391">
    <property type="entry name" value="PEP-utilizers"/>
    <property type="match status" value="1"/>
</dbReference>
<dbReference type="InterPro" id="IPR015813">
    <property type="entry name" value="Pyrv/PenolPyrv_kinase-like_dom"/>
</dbReference>
<evidence type="ECO:0000256" key="11">
    <source>
        <dbReference type="ARBA" id="ARBA00022679"/>
    </source>
</evidence>
<keyword evidence="13 17" id="KW-0479">Metal-binding</keyword>
<dbReference type="InterPro" id="IPR024692">
    <property type="entry name" value="PTS_EI"/>
</dbReference>
<dbReference type="NCBIfam" id="TIGR01417">
    <property type="entry name" value="PTS_I_fam"/>
    <property type="match status" value="1"/>
</dbReference>
<evidence type="ECO:0000259" key="20">
    <source>
        <dbReference type="Pfam" id="PF02896"/>
    </source>
</evidence>
<dbReference type="Proteomes" id="UP001596456">
    <property type="component" value="Unassembled WGS sequence"/>
</dbReference>
<keyword evidence="10 17" id="KW-0762">Sugar transport</keyword>
<dbReference type="InterPro" id="IPR023151">
    <property type="entry name" value="PEP_util_CS"/>
</dbReference>
<evidence type="ECO:0000259" key="19">
    <source>
        <dbReference type="Pfam" id="PF00391"/>
    </source>
</evidence>
<dbReference type="EMBL" id="JBHTCM010000022">
    <property type="protein sequence ID" value="MFC7334854.1"/>
    <property type="molecule type" value="Genomic_DNA"/>
</dbReference>
<dbReference type="PANTHER" id="PTHR46244">
    <property type="entry name" value="PHOSPHOENOLPYRUVATE-PROTEIN PHOSPHOTRANSFERASE"/>
    <property type="match status" value="1"/>
</dbReference>
<dbReference type="RefSeq" id="WP_377360397.1">
    <property type="nucleotide sequence ID" value="NZ_JBHTCM010000022.1"/>
</dbReference>
<sequence length="592" mass="63758">MKTDRPPPPPQDRILRGLGVSAGIAIGPAHLVESGSLQVPEYPVPADGIEEEVTRFQVAVEKARKQISKLKAKASVLPGSASEDVGFLLDAHLAMLTGSRLIRGVERRMRDLCCNAEAAVQAEIAAIAQTFAEMDDAYLSARVADVREVGKRLLRILMDRKYQAFATLPEGAVVLAEELTPADTALMDPRRIAGFATLLGGAEGHTAIMARSLGLPAVLGVPGVLAGVQPGDMVVVDGIAGRVCLNPSPAMLEEYRHRREALLAERRQLKSLRRLPSVTRDGTDVTLLANLELPREVETAVEAGAAGVGLLRTEFLFMNRDDLPDEEEQTALLTDFLRRMNGQPVTARTLDVGGEKLATALRQPLGEPANPALGLRAIRLGLREPKLLETQLAAMLRAAAEGPLRILLPMICSPAEVRKVREIMATVARRLRRRGVRIANPLPRLGVMIEVPGAALSADALAPLCDFFAIGTNDLVQYTLAIDRGDEQVAHLYDPLHPAVLRLVQFTVEAATRAGIPVSVCGEMAGDPRYTALLLGLGVRELSMSPGNLPLVKRRVRSLDLVEATRRARVIMEQSDSGRIAALLDDFNGLAA</sequence>
<organism evidence="22 23">
    <name type="scientific">Rhodocista pekingensis</name>
    <dbReference type="NCBI Taxonomy" id="201185"/>
    <lineage>
        <taxon>Bacteria</taxon>
        <taxon>Pseudomonadati</taxon>
        <taxon>Pseudomonadota</taxon>
        <taxon>Alphaproteobacteria</taxon>
        <taxon>Rhodospirillales</taxon>
        <taxon>Azospirillaceae</taxon>
        <taxon>Rhodocista</taxon>
    </lineage>
</organism>
<protein>
    <recommendedName>
        <fullName evidence="7 17">Phosphoenolpyruvate-protein phosphotransferase</fullName>
        <ecNumber evidence="6 17">2.7.3.9</ecNumber>
    </recommendedName>
    <alternativeName>
        <fullName evidence="16 17">Phosphotransferase system, enzyme I</fullName>
    </alternativeName>
</protein>
<evidence type="ECO:0000256" key="9">
    <source>
        <dbReference type="ARBA" id="ARBA00022490"/>
    </source>
</evidence>
<feature type="coiled-coil region" evidence="18">
    <location>
        <begin position="46"/>
        <end position="73"/>
    </location>
</feature>
<dbReference type="Pfam" id="PF02896">
    <property type="entry name" value="PEP-utilizers_C"/>
    <property type="match status" value="1"/>
</dbReference>
<reference evidence="23" key="1">
    <citation type="journal article" date="2019" name="Int. J. Syst. Evol. Microbiol.">
        <title>The Global Catalogue of Microorganisms (GCM) 10K type strain sequencing project: providing services to taxonomists for standard genome sequencing and annotation.</title>
        <authorList>
            <consortium name="The Broad Institute Genomics Platform"/>
            <consortium name="The Broad Institute Genome Sequencing Center for Infectious Disease"/>
            <person name="Wu L."/>
            <person name="Ma J."/>
        </authorList>
    </citation>
    <scope>NUCLEOTIDE SEQUENCE [LARGE SCALE GENOMIC DNA]</scope>
    <source>
        <strain evidence="23">CGMCC 1.16275</strain>
    </source>
</reference>
<feature type="domain" description="Phosphotransferase system enzyme I N-terminal" evidence="21">
    <location>
        <begin position="16"/>
        <end position="142"/>
    </location>
</feature>
<comment type="cofactor">
    <cofactor evidence="2 17">
        <name>Mg(2+)</name>
        <dbReference type="ChEBI" id="CHEBI:18420"/>
    </cofactor>
</comment>
<dbReference type="InterPro" id="IPR006318">
    <property type="entry name" value="PTS_EI-like"/>
</dbReference>
<keyword evidence="15 17" id="KW-0460">Magnesium</keyword>
<evidence type="ECO:0000256" key="8">
    <source>
        <dbReference type="ARBA" id="ARBA00022448"/>
    </source>
</evidence>
<dbReference type="InterPro" id="IPR040442">
    <property type="entry name" value="Pyrv_kinase-like_dom_sf"/>
</dbReference>
<comment type="similarity">
    <text evidence="5 17">Belongs to the PEP-utilizing enzyme family.</text>
</comment>
<dbReference type="SUPFAM" id="SSF51621">
    <property type="entry name" value="Phosphoenolpyruvate/pyruvate domain"/>
    <property type="match status" value="1"/>
</dbReference>
<evidence type="ECO:0000256" key="6">
    <source>
        <dbReference type="ARBA" id="ARBA00012232"/>
    </source>
</evidence>
<evidence type="ECO:0000256" key="1">
    <source>
        <dbReference type="ARBA" id="ARBA00000683"/>
    </source>
</evidence>
<evidence type="ECO:0000256" key="14">
    <source>
        <dbReference type="ARBA" id="ARBA00022777"/>
    </source>
</evidence>
<dbReference type="SUPFAM" id="SSF47831">
    <property type="entry name" value="Enzyme I of the PEP:sugar phosphotransferase system HPr-binding (sub)domain"/>
    <property type="match status" value="1"/>
</dbReference>